<dbReference type="OrthoDB" id="330490at2157"/>
<dbReference type="Gene3D" id="1.10.10.10">
    <property type="entry name" value="Winged helix-like DNA-binding domain superfamily/Winged helix DNA-binding domain"/>
    <property type="match status" value="1"/>
</dbReference>
<evidence type="ECO:0000313" key="4">
    <source>
        <dbReference type="Proteomes" id="UP000199161"/>
    </source>
</evidence>
<sequence length="265" mass="29348">MNASNSEFREVVSKRDEILASLFNSPKTKPELVSTIGKSRSTINRAIDSLTENHCVKRTEDGAYCVTQTGNLALRTHQEFKDRMGTLSNSDDIINAISPQFELGYEFLKGVKTLEAEDGVPELALSKSNEIISGSDEFRGLVGVWFSSYPEILLSEVKENDLELEIVTNAELIESLYQINEDPISELLLHENTTILAAECEIPESVWLTDGPSGKHSGITVHSRGGIIGVLINNRQSSVQWVEEIYSEYKGMATQELTVADFNTS</sequence>
<organism evidence="3 4">
    <name type="scientific">Natronobacterium haloterrestre</name>
    <name type="common">Halobiforma haloterrestris</name>
    <dbReference type="NCBI Taxonomy" id="148448"/>
    <lineage>
        <taxon>Archaea</taxon>
        <taxon>Methanobacteriati</taxon>
        <taxon>Methanobacteriota</taxon>
        <taxon>Stenosarchaea group</taxon>
        <taxon>Halobacteria</taxon>
        <taxon>Halobacteriales</taxon>
        <taxon>Natrialbaceae</taxon>
        <taxon>Natronobacterium</taxon>
    </lineage>
</organism>
<dbReference type="InterPro" id="IPR036390">
    <property type="entry name" value="WH_DNA-bd_sf"/>
</dbReference>
<evidence type="ECO:0000259" key="2">
    <source>
        <dbReference type="Pfam" id="PF25213"/>
    </source>
</evidence>
<dbReference type="InterPro" id="IPR013561">
    <property type="entry name" value="FilR1_middle_dom"/>
</dbReference>
<evidence type="ECO:0000313" key="3">
    <source>
        <dbReference type="EMBL" id="SFB67522.1"/>
    </source>
</evidence>
<dbReference type="Pfam" id="PF25213">
    <property type="entry name" value="HVO_A0261_N"/>
    <property type="match status" value="1"/>
</dbReference>
<reference evidence="4" key="1">
    <citation type="submission" date="2016-10" db="EMBL/GenBank/DDBJ databases">
        <authorList>
            <person name="Varghese N."/>
            <person name="Submissions S."/>
        </authorList>
    </citation>
    <scope>NUCLEOTIDE SEQUENCE [LARGE SCALE GENOMIC DNA]</scope>
    <source>
        <strain evidence="4">DSM 13078</strain>
    </source>
</reference>
<dbReference type="Pfam" id="PF08350">
    <property type="entry name" value="FilR1_middle"/>
    <property type="match status" value="1"/>
</dbReference>
<dbReference type="EMBL" id="FOKW01000001">
    <property type="protein sequence ID" value="SFB67522.1"/>
    <property type="molecule type" value="Genomic_DNA"/>
</dbReference>
<dbReference type="Proteomes" id="UP000199161">
    <property type="component" value="Unassembled WGS sequence"/>
</dbReference>
<dbReference type="RefSeq" id="WP_143095787.1">
    <property type="nucleotide sequence ID" value="NZ_FOKW01000001.1"/>
</dbReference>
<gene>
    <name evidence="3" type="ORF">SAMN05444422_10149</name>
</gene>
<dbReference type="InterPro" id="IPR057527">
    <property type="entry name" value="HVO_A0261-like_N"/>
</dbReference>
<dbReference type="SUPFAM" id="SSF46785">
    <property type="entry name" value="Winged helix' DNA-binding domain"/>
    <property type="match status" value="1"/>
</dbReference>
<accession>A0A1I1CZJ0</accession>
<dbReference type="InterPro" id="IPR036388">
    <property type="entry name" value="WH-like_DNA-bd_sf"/>
</dbReference>
<evidence type="ECO:0000259" key="1">
    <source>
        <dbReference type="Pfam" id="PF08350"/>
    </source>
</evidence>
<feature type="domain" description="Methanogenesis regulatory protein FilR1 middle" evidence="1">
    <location>
        <begin position="125"/>
        <end position="250"/>
    </location>
</feature>
<feature type="domain" description="HVO-A0261-like N-terminal" evidence="2">
    <location>
        <begin position="7"/>
        <end position="85"/>
    </location>
</feature>
<protein>
    <submittedName>
        <fullName evidence="3">Predicted transcriptional regulator, contains HTH domain</fullName>
    </submittedName>
</protein>
<proteinExistence type="predicted"/>
<name>A0A1I1CZJ0_NATHA</name>
<keyword evidence="4" id="KW-1185">Reference proteome</keyword>
<dbReference type="AlphaFoldDB" id="A0A1I1CZJ0"/>